<evidence type="ECO:0000256" key="9">
    <source>
        <dbReference type="SAM" id="Phobius"/>
    </source>
</evidence>
<comment type="similarity">
    <text evidence="4">Belongs to the CDIP1/LITAF family.</text>
</comment>
<evidence type="ECO:0000256" key="2">
    <source>
        <dbReference type="ARBA" id="ARBA00004481"/>
    </source>
</evidence>
<dbReference type="InterPro" id="IPR037519">
    <property type="entry name" value="LITAF_fam"/>
</dbReference>
<dbReference type="Pfam" id="PF10601">
    <property type="entry name" value="zf-LITAF-like"/>
    <property type="match status" value="1"/>
</dbReference>
<feature type="transmembrane region" description="Helical" evidence="9">
    <location>
        <begin position="75"/>
        <end position="100"/>
    </location>
</feature>
<proteinExistence type="inferred from homology"/>
<dbReference type="Proteomes" id="UP000682733">
    <property type="component" value="Unassembled WGS sequence"/>
</dbReference>
<gene>
    <name evidence="11" type="ORF">OVA965_LOCUS34718</name>
    <name evidence="12" type="ORF">TMI583_LOCUS35657</name>
</gene>
<dbReference type="AlphaFoldDB" id="A0A8S2FFD9"/>
<protein>
    <recommendedName>
        <fullName evidence="10">LITAF domain-containing protein</fullName>
    </recommendedName>
</protein>
<accession>A0A8S2FFD9</accession>
<dbReference type="GO" id="GO:0005765">
    <property type="term" value="C:lysosomal membrane"/>
    <property type="evidence" value="ECO:0007669"/>
    <property type="project" value="UniProtKB-SubCell"/>
</dbReference>
<feature type="domain" description="LITAF" evidence="10">
    <location>
        <begin position="38"/>
        <end position="122"/>
    </location>
</feature>
<keyword evidence="9" id="KW-1133">Transmembrane helix</keyword>
<sequence length="128" mass="14175">MSSEAQIPIFKDPPPPYIQNVDEIPAPSVGQQQQQQPQQPQQIYTPPKFRDVPVEARCPNCGYTGATRVKYVSGLLVWLAVLVLVLFGFILGCCLIPFCVKAMKDTKHLCTNCGTTLGSYKKLESAFK</sequence>
<feature type="region of interest" description="Disordered" evidence="8">
    <location>
        <begin position="1"/>
        <end position="46"/>
    </location>
</feature>
<reference evidence="11" key="1">
    <citation type="submission" date="2021-02" db="EMBL/GenBank/DDBJ databases">
        <authorList>
            <person name="Nowell W R."/>
        </authorList>
    </citation>
    <scope>NUCLEOTIDE SEQUENCE</scope>
</reference>
<evidence type="ECO:0000256" key="7">
    <source>
        <dbReference type="ARBA" id="ARBA00023136"/>
    </source>
</evidence>
<dbReference type="GO" id="GO:0031902">
    <property type="term" value="C:late endosome membrane"/>
    <property type="evidence" value="ECO:0007669"/>
    <property type="project" value="UniProtKB-SubCell"/>
</dbReference>
<dbReference type="InterPro" id="IPR006629">
    <property type="entry name" value="LITAF"/>
</dbReference>
<keyword evidence="7 9" id="KW-0472">Membrane</keyword>
<feature type="compositionally biased region" description="Low complexity" evidence="8">
    <location>
        <begin position="31"/>
        <end position="42"/>
    </location>
</feature>
<dbReference type="Proteomes" id="UP000677228">
    <property type="component" value="Unassembled WGS sequence"/>
</dbReference>
<keyword evidence="9" id="KW-0812">Transmembrane</keyword>
<dbReference type="EMBL" id="CAJOBA010051309">
    <property type="protein sequence ID" value="CAF4243396.1"/>
    <property type="molecule type" value="Genomic_DNA"/>
</dbReference>
<name>A0A8S2FFD9_9BILA</name>
<evidence type="ECO:0000313" key="11">
    <source>
        <dbReference type="EMBL" id="CAF1448207.1"/>
    </source>
</evidence>
<dbReference type="PANTHER" id="PTHR23292:SF6">
    <property type="entry name" value="FI16602P1-RELATED"/>
    <property type="match status" value="1"/>
</dbReference>
<evidence type="ECO:0000256" key="1">
    <source>
        <dbReference type="ARBA" id="ARBA00004414"/>
    </source>
</evidence>
<dbReference type="PANTHER" id="PTHR23292">
    <property type="entry name" value="LIPOPOLYSACCHARIDE-INDUCED TUMOR NECROSIS FACTOR-ALPHA FACTOR"/>
    <property type="match status" value="1"/>
</dbReference>
<evidence type="ECO:0000256" key="8">
    <source>
        <dbReference type="SAM" id="MobiDB-lite"/>
    </source>
</evidence>
<evidence type="ECO:0000256" key="6">
    <source>
        <dbReference type="ARBA" id="ARBA00022833"/>
    </source>
</evidence>
<evidence type="ECO:0000256" key="5">
    <source>
        <dbReference type="ARBA" id="ARBA00022723"/>
    </source>
</evidence>
<dbReference type="GO" id="GO:0008270">
    <property type="term" value="F:zinc ion binding"/>
    <property type="evidence" value="ECO:0007669"/>
    <property type="project" value="TreeGrafter"/>
</dbReference>
<comment type="caution">
    <text evidence="11">The sequence shown here is derived from an EMBL/GenBank/DDBJ whole genome shotgun (WGS) entry which is preliminary data.</text>
</comment>
<organism evidence="11 13">
    <name type="scientific">Didymodactylos carnosus</name>
    <dbReference type="NCBI Taxonomy" id="1234261"/>
    <lineage>
        <taxon>Eukaryota</taxon>
        <taxon>Metazoa</taxon>
        <taxon>Spiralia</taxon>
        <taxon>Gnathifera</taxon>
        <taxon>Rotifera</taxon>
        <taxon>Eurotatoria</taxon>
        <taxon>Bdelloidea</taxon>
        <taxon>Philodinida</taxon>
        <taxon>Philodinidae</taxon>
        <taxon>Didymodactylos</taxon>
    </lineage>
</organism>
<keyword evidence="5" id="KW-0479">Metal-binding</keyword>
<keyword evidence="6" id="KW-0862">Zinc</keyword>
<evidence type="ECO:0000256" key="3">
    <source>
        <dbReference type="ARBA" id="ARBA00004630"/>
    </source>
</evidence>
<evidence type="ECO:0000313" key="13">
    <source>
        <dbReference type="Proteomes" id="UP000677228"/>
    </source>
</evidence>
<dbReference type="EMBL" id="CAJNOK010029479">
    <property type="protein sequence ID" value="CAF1448207.1"/>
    <property type="molecule type" value="Genomic_DNA"/>
</dbReference>
<comment type="subcellular location">
    <subcellularLocation>
        <location evidence="2">Endosome membrane</location>
        <topology evidence="2">Peripheral membrane protein</topology>
    </subcellularLocation>
    <subcellularLocation>
        <location evidence="1">Late endosome membrane</location>
    </subcellularLocation>
    <subcellularLocation>
        <location evidence="3">Lysosome membrane</location>
        <topology evidence="3">Peripheral membrane protein</topology>
        <orientation evidence="3">Cytoplasmic side</orientation>
    </subcellularLocation>
</comment>
<evidence type="ECO:0000259" key="10">
    <source>
        <dbReference type="PROSITE" id="PS51837"/>
    </source>
</evidence>
<dbReference type="PROSITE" id="PS51837">
    <property type="entry name" value="LITAF"/>
    <property type="match status" value="1"/>
</dbReference>
<evidence type="ECO:0000256" key="4">
    <source>
        <dbReference type="ARBA" id="ARBA00005975"/>
    </source>
</evidence>
<dbReference type="SMART" id="SM00714">
    <property type="entry name" value="LITAF"/>
    <property type="match status" value="1"/>
</dbReference>
<evidence type="ECO:0000313" key="12">
    <source>
        <dbReference type="EMBL" id="CAF4243396.1"/>
    </source>
</evidence>